<dbReference type="AlphaFoldDB" id="A0AAV1CA80"/>
<dbReference type="Proteomes" id="UP001161247">
    <property type="component" value="Chromosome 1"/>
</dbReference>
<keyword evidence="1" id="KW-0812">Transmembrane</keyword>
<dbReference type="Pfam" id="PF11947">
    <property type="entry name" value="DUF3464"/>
    <property type="match status" value="1"/>
</dbReference>
<keyword evidence="1" id="KW-0472">Membrane</keyword>
<dbReference type="PANTHER" id="PTHR34575:SF6">
    <property type="entry name" value="EXPRESSED PROTEIN"/>
    <property type="match status" value="1"/>
</dbReference>
<protein>
    <submittedName>
        <fullName evidence="2">OLC1v1027501C1</fullName>
    </submittedName>
</protein>
<feature type="transmembrane region" description="Helical" evidence="1">
    <location>
        <begin position="124"/>
        <end position="147"/>
    </location>
</feature>
<dbReference type="EMBL" id="OX459118">
    <property type="protein sequence ID" value="CAI9092302.1"/>
    <property type="molecule type" value="Genomic_DNA"/>
</dbReference>
<evidence type="ECO:0000313" key="2">
    <source>
        <dbReference type="EMBL" id="CAI9092302.1"/>
    </source>
</evidence>
<dbReference type="PANTHER" id="PTHR34575">
    <property type="entry name" value="PROTEIN PAM68, CHLOROPLASTIC"/>
    <property type="match status" value="1"/>
</dbReference>
<gene>
    <name evidence="2" type="ORF">OLC1_LOCUS4002</name>
</gene>
<evidence type="ECO:0000256" key="1">
    <source>
        <dbReference type="SAM" id="Phobius"/>
    </source>
</evidence>
<proteinExistence type="predicted"/>
<accession>A0AAV1CA80</accession>
<dbReference type="InterPro" id="IPR021855">
    <property type="entry name" value="PAM68-like"/>
</dbReference>
<keyword evidence="3" id="KW-1185">Reference proteome</keyword>
<reference evidence="2" key="1">
    <citation type="submission" date="2023-03" db="EMBL/GenBank/DDBJ databases">
        <authorList>
            <person name="Julca I."/>
        </authorList>
    </citation>
    <scope>NUCLEOTIDE SEQUENCE</scope>
</reference>
<keyword evidence="1" id="KW-1133">Transmembrane helix</keyword>
<organism evidence="2 3">
    <name type="scientific">Oldenlandia corymbosa var. corymbosa</name>
    <dbReference type="NCBI Taxonomy" id="529605"/>
    <lineage>
        <taxon>Eukaryota</taxon>
        <taxon>Viridiplantae</taxon>
        <taxon>Streptophyta</taxon>
        <taxon>Embryophyta</taxon>
        <taxon>Tracheophyta</taxon>
        <taxon>Spermatophyta</taxon>
        <taxon>Magnoliopsida</taxon>
        <taxon>eudicotyledons</taxon>
        <taxon>Gunneridae</taxon>
        <taxon>Pentapetalae</taxon>
        <taxon>asterids</taxon>
        <taxon>lamiids</taxon>
        <taxon>Gentianales</taxon>
        <taxon>Rubiaceae</taxon>
        <taxon>Rubioideae</taxon>
        <taxon>Spermacoceae</taxon>
        <taxon>Hedyotis-Oldenlandia complex</taxon>
        <taxon>Oldenlandia</taxon>
    </lineage>
</organism>
<evidence type="ECO:0000313" key="3">
    <source>
        <dbReference type="Proteomes" id="UP001161247"/>
    </source>
</evidence>
<sequence>MKTLNGLELHRSHISRTLPWNHINPIIHHKPKITNGNHRVRTYWRLNAEAKGFNRAPAKAEDAAKESKIRRKNEAGEGDEIPEVVQKRIISRILSFVGVPLAVGIVLLKGLGAAKQQSWWDVPYWLPVLTTLLTFGASTLGIAYGALSSSWDANREGSLFGFEEAEKNWVEIWKEEDDA</sequence>
<name>A0AAV1CA80_OLDCO</name>
<feature type="transmembrane region" description="Helical" evidence="1">
    <location>
        <begin position="93"/>
        <end position="112"/>
    </location>
</feature>